<dbReference type="RefSeq" id="WP_039346877.1">
    <property type="nucleotide sequence ID" value="NZ_PGEZ01000001.1"/>
</dbReference>
<keyword evidence="3" id="KW-1185">Reference proteome</keyword>
<dbReference type="AlphaFoldDB" id="A0A0B2BNM5"/>
<reference evidence="2 3" key="1">
    <citation type="submission" date="2017-11" db="EMBL/GenBank/DDBJ databases">
        <title>Genomic Encyclopedia of Archaeal and Bacterial Type Strains, Phase II (KMG-II): From Individual Species to Whole Genera.</title>
        <authorList>
            <person name="Goeker M."/>
        </authorList>
    </citation>
    <scope>NUCLEOTIDE SEQUENCE [LARGE SCALE GENOMIC DNA]</scope>
    <source>
        <strain evidence="2 3">DSM 27763</strain>
    </source>
</reference>
<dbReference type="EMBL" id="PGEZ01000001">
    <property type="protein sequence ID" value="PJJ57958.1"/>
    <property type="molecule type" value="Genomic_DNA"/>
</dbReference>
<gene>
    <name evidence="2" type="ORF">CLV56_2200</name>
</gene>
<proteinExistence type="predicted"/>
<evidence type="ECO:0000313" key="3">
    <source>
        <dbReference type="Proteomes" id="UP000230842"/>
    </source>
</evidence>
<dbReference type="Proteomes" id="UP000230842">
    <property type="component" value="Unassembled WGS sequence"/>
</dbReference>
<protein>
    <recommendedName>
        <fullName evidence="4">Tetratricopeptide repeat protein</fullName>
    </recommendedName>
</protein>
<dbReference type="OrthoDB" id="3823677at2"/>
<comment type="caution">
    <text evidence="2">The sequence shown here is derived from an EMBL/GenBank/DDBJ whole genome shotgun (WGS) entry which is preliminary data.</text>
</comment>
<feature type="compositionally biased region" description="Basic and acidic residues" evidence="1">
    <location>
        <begin position="1"/>
        <end position="12"/>
    </location>
</feature>
<sequence>MVITRDDVDRVETASGPPAERAEELVGYATSAEHELDGVTARSILVTAAELLGFAGAYDRQSEVLLLADESAGPSAIATDAVRIASLLTRGLDATEVADRLRRTGKPNPYTCHYVAESYIESGDLAKAERWLNIGLRVQEHLDPEMTDTFAWDLLLVTRLEVRRALGRPADQYDEEAQLAEPVTEDD</sequence>
<evidence type="ECO:0000256" key="1">
    <source>
        <dbReference type="SAM" id="MobiDB-lite"/>
    </source>
</evidence>
<accession>A0A0B2BNM5</accession>
<name>A0A0B2BNM5_9ACTN</name>
<feature type="region of interest" description="Disordered" evidence="1">
    <location>
        <begin position="1"/>
        <end position="20"/>
    </location>
</feature>
<organism evidence="2 3">
    <name type="scientific">Mumia flava</name>
    <dbReference type="NCBI Taxonomy" id="1348852"/>
    <lineage>
        <taxon>Bacteria</taxon>
        <taxon>Bacillati</taxon>
        <taxon>Actinomycetota</taxon>
        <taxon>Actinomycetes</taxon>
        <taxon>Propionibacteriales</taxon>
        <taxon>Nocardioidaceae</taxon>
        <taxon>Mumia</taxon>
    </lineage>
</organism>
<evidence type="ECO:0000313" key="2">
    <source>
        <dbReference type="EMBL" id="PJJ57958.1"/>
    </source>
</evidence>
<evidence type="ECO:0008006" key="4">
    <source>
        <dbReference type="Google" id="ProtNLM"/>
    </source>
</evidence>